<dbReference type="EMBL" id="LMTZ01000094">
    <property type="protein sequence ID" value="KST66813.1"/>
    <property type="molecule type" value="Genomic_DNA"/>
</dbReference>
<comment type="caution">
    <text evidence="10">The sequence shown here is derived from an EMBL/GenBank/DDBJ whole genome shotgun (WGS) entry which is preliminary data.</text>
</comment>
<accession>A0A0V7ZQF3</accession>
<keyword evidence="3" id="KW-0347">Helicase</keyword>
<name>A0A0V7ZQF3_9CYAN</name>
<keyword evidence="4" id="KW-0067">ATP-binding</keyword>
<evidence type="ECO:0000313" key="10">
    <source>
        <dbReference type="EMBL" id="KST66813.1"/>
    </source>
</evidence>
<dbReference type="GO" id="GO:0051607">
    <property type="term" value="P:defense response to virus"/>
    <property type="evidence" value="ECO:0007669"/>
    <property type="project" value="UniProtKB-KW"/>
</dbReference>
<dbReference type="GO" id="GO:0003676">
    <property type="term" value="F:nucleic acid binding"/>
    <property type="evidence" value="ECO:0007669"/>
    <property type="project" value="InterPro"/>
</dbReference>
<dbReference type="GO" id="GO:0005524">
    <property type="term" value="F:ATP binding"/>
    <property type="evidence" value="ECO:0007669"/>
    <property type="project" value="UniProtKB-KW"/>
</dbReference>
<dbReference type="Pfam" id="PF00270">
    <property type="entry name" value="DEAD"/>
    <property type="match status" value="1"/>
</dbReference>
<dbReference type="InterPro" id="IPR017575">
    <property type="entry name" value="CRISPR-assoc_helicase_Cas3"/>
</dbReference>
<feature type="compositionally biased region" description="Low complexity" evidence="7">
    <location>
        <begin position="438"/>
        <end position="448"/>
    </location>
</feature>
<feature type="domain" description="Helicase ATP-binding" evidence="8">
    <location>
        <begin position="42"/>
        <end position="269"/>
    </location>
</feature>
<evidence type="ECO:0000256" key="2">
    <source>
        <dbReference type="ARBA" id="ARBA00022801"/>
    </source>
</evidence>
<feature type="region of interest" description="Disordered" evidence="7">
    <location>
        <begin position="430"/>
        <end position="452"/>
    </location>
</feature>
<dbReference type="Pfam" id="PF22590">
    <property type="entry name" value="Cas3-like_C_2"/>
    <property type="match status" value="1"/>
</dbReference>
<dbReference type="AlphaFoldDB" id="A0A0V7ZQF3"/>
<dbReference type="GO" id="GO:0005829">
    <property type="term" value="C:cytosol"/>
    <property type="evidence" value="ECO:0007669"/>
    <property type="project" value="TreeGrafter"/>
</dbReference>
<dbReference type="GO" id="GO:0003724">
    <property type="term" value="F:RNA helicase activity"/>
    <property type="evidence" value="ECO:0007669"/>
    <property type="project" value="TreeGrafter"/>
</dbReference>
<dbReference type="InterPro" id="IPR050079">
    <property type="entry name" value="DEAD_box_RNA_helicase"/>
</dbReference>
<evidence type="ECO:0000256" key="4">
    <source>
        <dbReference type="ARBA" id="ARBA00022840"/>
    </source>
</evidence>
<sequence length="729" mass="83483">MKLQIQPLYSQLNPGLGNCPLGCKHQCQVYQKAPNLKPPVGSTCPLSSHQAQTCAEVMHGDADIIFNTSATGDGKSLGANLPTLLDDNFRIMGLYPTIELVEDQAEQQKGYHQLFGLDPTLRVDRIYGADLSRRVKQAEESNKFQELLLAIQQKPVLLTNPDIFHYITHYQYRDSAYGNDLLPLILAEWPDLWVFDEFHIFGSHQETAALNSMTLIRRTQEHTSRPRRFLFTSATPKPDFITQLQQTGFKIATVEGVYTNQAAPGYRQILQAVELEFVILKDTDTSQWLEEIVPQIRKILDREKRGRGLIIVNSVAKAGLITHQLEELLPNVIVREVSGRVDRQERKQTKEELKNSEQPVLVVGTSAVDVGVDFRIHLLIFESSDSATVIQRLGRLGRHSGFSLYKAFILIPGYTPWVMSRLQEKLETLVDSQDSRNSHSSQNSQDSQKTIDRSQLNDVIKDAFDSPKEFEEYRKRWGGLQAQGMLWRMSRENAKVSKSIRDRITEDLQNICSQNLESLSKQWYGMGNSDIGKATQEELLRFRGSSTLQAGVWDRSYRFYTYDLLKLLPYAFVEVTDRDTFLEAASNANHGEEEFPKNYIRVYFQIEGWVDKRFDLTLHCNRKSNELKYCQLILIDKLSLVGHPQSEVINCLQKQKILAFLVPVAKKPSNSHWDVSKTLRLSPLFGLYRLTDADEQAYACAFNQDALLLEACKWRLKKFTRNRFESSIF</sequence>
<gene>
    <name evidence="10" type="ORF">BC008_26515</name>
</gene>
<dbReference type="SMART" id="SM00490">
    <property type="entry name" value="HELICc"/>
    <property type="match status" value="1"/>
</dbReference>
<evidence type="ECO:0000259" key="8">
    <source>
        <dbReference type="SMART" id="SM00487"/>
    </source>
</evidence>
<evidence type="ECO:0000313" key="11">
    <source>
        <dbReference type="Proteomes" id="UP000053372"/>
    </source>
</evidence>
<comment type="similarity">
    <text evidence="6">Belongs to the DEAD box helicase family.</text>
</comment>
<evidence type="ECO:0000256" key="1">
    <source>
        <dbReference type="ARBA" id="ARBA00022741"/>
    </source>
</evidence>
<evidence type="ECO:0000256" key="3">
    <source>
        <dbReference type="ARBA" id="ARBA00022806"/>
    </source>
</evidence>
<dbReference type="GO" id="GO:0016787">
    <property type="term" value="F:hydrolase activity"/>
    <property type="evidence" value="ECO:0007669"/>
    <property type="project" value="UniProtKB-KW"/>
</dbReference>
<dbReference type="SUPFAM" id="SSF52540">
    <property type="entry name" value="P-loop containing nucleoside triphosphate hydrolases"/>
    <property type="match status" value="1"/>
</dbReference>
<dbReference type="Proteomes" id="UP000053372">
    <property type="component" value="Unassembled WGS sequence"/>
</dbReference>
<dbReference type="PANTHER" id="PTHR47959:SF13">
    <property type="entry name" value="ATP-DEPENDENT RNA HELICASE RHLE"/>
    <property type="match status" value="1"/>
</dbReference>
<dbReference type="Gene3D" id="3.40.50.300">
    <property type="entry name" value="P-loop containing nucleotide triphosphate hydrolases"/>
    <property type="match status" value="2"/>
</dbReference>
<dbReference type="InterPro" id="IPR001650">
    <property type="entry name" value="Helicase_C-like"/>
</dbReference>
<evidence type="ECO:0000256" key="5">
    <source>
        <dbReference type="ARBA" id="ARBA00023118"/>
    </source>
</evidence>
<keyword evidence="5" id="KW-0051">Antiviral defense</keyword>
<protein>
    <submittedName>
        <fullName evidence="10">Type I-D CRISPR-associated helicase Cas3</fullName>
    </submittedName>
</protein>
<keyword evidence="1" id="KW-0547">Nucleotide-binding</keyword>
<dbReference type="InterPro" id="IPR011545">
    <property type="entry name" value="DEAD/DEAH_box_helicase_dom"/>
</dbReference>
<keyword evidence="2" id="KW-0378">Hydrolase</keyword>
<dbReference type="InterPro" id="IPR054712">
    <property type="entry name" value="Cas3-like_dom"/>
</dbReference>
<dbReference type="SMART" id="SM00487">
    <property type="entry name" value="DEXDc"/>
    <property type="match status" value="1"/>
</dbReference>
<reference evidence="10 11" key="1">
    <citation type="journal article" date="2015" name="Genome Announc.">
        <title>Draft Genome of the Euendolithic (true boring) Cyanobacterium Mastigocoleus testarum strain BC008.</title>
        <authorList>
            <person name="Guida B.S."/>
            <person name="Garcia-Pichel F."/>
        </authorList>
    </citation>
    <scope>NUCLEOTIDE SEQUENCE [LARGE SCALE GENOMIC DNA]</scope>
    <source>
        <strain evidence="10 11">BC008</strain>
    </source>
</reference>
<evidence type="ECO:0000259" key="9">
    <source>
        <dbReference type="SMART" id="SM00490"/>
    </source>
</evidence>
<organism evidence="10 11">
    <name type="scientific">Mastigocoleus testarum BC008</name>
    <dbReference type="NCBI Taxonomy" id="371196"/>
    <lineage>
        <taxon>Bacteria</taxon>
        <taxon>Bacillati</taxon>
        <taxon>Cyanobacteriota</taxon>
        <taxon>Cyanophyceae</taxon>
        <taxon>Nostocales</taxon>
        <taxon>Hapalosiphonaceae</taxon>
        <taxon>Mastigocoleus</taxon>
    </lineage>
</organism>
<dbReference type="PANTHER" id="PTHR47959">
    <property type="entry name" value="ATP-DEPENDENT RNA HELICASE RHLE-RELATED"/>
    <property type="match status" value="1"/>
</dbReference>
<proteinExistence type="inferred from homology"/>
<dbReference type="OrthoDB" id="415697at2"/>
<keyword evidence="11" id="KW-1185">Reference proteome</keyword>
<feature type="domain" description="Helicase C-terminal" evidence="9">
    <location>
        <begin position="319"/>
        <end position="400"/>
    </location>
</feature>
<dbReference type="InterPro" id="IPR027417">
    <property type="entry name" value="P-loop_NTPase"/>
</dbReference>
<dbReference type="InterPro" id="IPR014001">
    <property type="entry name" value="Helicase_ATP-bd"/>
</dbReference>
<evidence type="ECO:0000256" key="6">
    <source>
        <dbReference type="ARBA" id="ARBA00038437"/>
    </source>
</evidence>
<dbReference type="NCBIfam" id="TIGR03158">
    <property type="entry name" value="cas3_cyano"/>
    <property type="match status" value="1"/>
</dbReference>
<evidence type="ECO:0000256" key="7">
    <source>
        <dbReference type="SAM" id="MobiDB-lite"/>
    </source>
</evidence>